<name>A0A0W0CT32_CANGB</name>
<dbReference type="VEuPathDB" id="FungiDB:GVI51_F04873"/>
<dbReference type="VEuPathDB" id="FungiDB:GWK60_F04851"/>
<evidence type="ECO:0000313" key="1">
    <source>
        <dbReference type="EMBL" id="KTB00553.1"/>
    </source>
</evidence>
<dbReference type="GO" id="GO:0005829">
    <property type="term" value="C:cytosol"/>
    <property type="evidence" value="ECO:0007669"/>
    <property type="project" value="EnsemblFungi"/>
</dbReference>
<sequence>MTLLSDNAKQEIAKNIELIDDSCLNCDCQNEEGLDEIQSGEKVFDKLVIDHETELFNSSKIPKVHFIVPTSQMDWQFDACMEKPNSVQYKISTWCSENTERLSAITGCGGVSMNCNVTSMPLNILDIEAMRGTKNNVLVLPFGIWIQDLRSDNVEAILDELVPAILDPKTDIKQLIASKEYLYESHKKAFIFICSHKTRDKRCGITAPILKKIFDRELQNHGLFRDNSDLRGDGVNVSYINHVGGHKFAANVQIYLKDQHTLVWFGRITPKDIPHIVNHLIVPDNGKLPFPEKIRCVKKYDSW</sequence>
<dbReference type="EMBL" id="LLZZ01000137">
    <property type="protein sequence ID" value="KTB00553.1"/>
    <property type="molecule type" value="Genomic_DNA"/>
</dbReference>
<dbReference type="InterPro" id="IPR009737">
    <property type="entry name" value="Aim32/Apd1-like"/>
</dbReference>
<dbReference type="VEuPathDB" id="FungiDB:B1J91_F05247g"/>
<dbReference type="SUPFAM" id="SSF52833">
    <property type="entry name" value="Thioredoxin-like"/>
    <property type="match status" value="1"/>
</dbReference>
<organism evidence="1 2">
    <name type="scientific">Candida glabrata</name>
    <name type="common">Yeast</name>
    <name type="synonym">Torulopsis glabrata</name>
    <dbReference type="NCBI Taxonomy" id="5478"/>
    <lineage>
        <taxon>Eukaryota</taxon>
        <taxon>Fungi</taxon>
        <taxon>Dikarya</taxon>
        <taxon>Ascomycota</taxon>
        <taxon>Saccharomycotina</taxon>
        <taxon>Saccharomycetes</taxon>
        <taxon>Saccharomycetales</taxon>
        <taxon>Saccharomycetaceae</taxon>
        <taxon>Nakaseomyces</taxon>
    </lineage>
</organism>
<dbReference type="AlphaFoldDB" id="A0A0W0CT32"/>
<dbReference type="Pfam" id="PF06999">
    <property type="entry name" value="Suc_Fer-like"/>
    <property type="match status" value="1"/>
</dbReference>
<accession>A0A0W0CT32</accession>
<dbReference type="Gene3D" id="3.40.30.10">
    <property type="entry name" value="Glutaredoxin"/>
    <property type="match status" value="1"/>
</dbReference>
<gene>
    <name evidence="1" type="ORF">AO440_001319</name>
</gene>
<protein>
    <submittedName>
        <fullName evidence="1">Actin patches distal protein 1</fullName>
    </submittedName>
</protein>
<comment type="caution">
    <text evidence="1">The sequence shown here is derived from an EMBL/GenBank/DDBJ whole genome shotgun (WGS) entry which is preliminary data.</text>
</comment>
<dbReference type="PANTHER" id="PTHR31902:SF14">
    <property type="entry name" value="ACTIN PATCHES DISTAL PROTEIN 1"/>
    <property type="match status" value="1"/>
</dbReference>
<dbReference type="CDD" id="cd03062">
    <property type="entry name" value="TRX_Fd_Sucrase"/>
    <property type="match status" value="1"/>
</dbReference>
<proteinExistence type="predicted"/>
<dbReference type="InterPro" id="IPR036249">
    <property type="entry name" value="Thioredoxin-like_sf"/>
</dbReference>
<reference evidence="1 2" key="1">
    <citation type="submission" date="2015-10" db="EMBL/GenBank/DDBJ databases">
        <title>Draft genomes sequences of Candida glabrata isolates 1A, 1B, 2A, 2B, 3A and 3B.</title>
        <authorList>
            <person name="Haavelsrud O.E."/>
            <person name="Gaustad P."/>
        </authorList>
    </citation>
    <scope>NUCLEOTIDE SEQUENCE [LARGE SCALE GENOMIC DNA]</scope>
    <source>
        <strain evidence="1">910700640</strain>
    </source>
</reference>
<evidence type="ECO:0000313" key="2">
    <source>
        <dbReference type="Proteomes" id="UP000054886"/>
    </source>
</evidence>
<dbReference type="Proteomes" id="UP000054886">
    <property type="component" value="Unassembled WGS sequence"/>
</dbReference>
<dbReference type="VEuPathDB" id="FungiDB:CAGL0F05247g"/>
<dbReference type="PANTHER" id="PTHR31902">
    <property type="entry name" value="ACTIN PATCHES DISTAL PROTEIN 1"/>
    <property type="match status" value="1"/>
</dbReference>